<evidence type="ECO:0000259" key="5">
    <source>
        <dbReference type="Pfam" id="PF23559"/>
    </source>
</evidence>
<evidence type="ECO:0000256" key="2">
    <source>
        <dbReference type="ARBA" id="ARBA00022821"/>
    </source>
</evidence>
<dbReference type="InterPro" id="IPR042197">
    <property type="entry name" value="Apaf_helical"/>
</dbReference>
<feature type="domain" description="NB-ARC" evidence="4">
    <location>
        <begin position="83"/>
        <end position="223"/>
    </location>
</feature>
<dbReference type="GO" id="GO:0042742">
    <property type="term" value="P:defense response to bacterium"/>
    <property type="evidence" value="ECO:0007669"/>
    <property type="project" value="UniProtKB-ARBA"/>
</dbReference>
<dbReference type="InterPro" id="IPR032675">
    <property type="entry name" value="LRR_dom_sf"/>
</dbReference>
<feature type="domain" description="Disease resistance R13L4/SHOC-2-like LRR" evidence="6">
    <location>
        <begin position="431"/>
        <end position="642"/>
    </location>
</feature>
<accession>A0A9E7E824</accession>
<dbReference type="SUPFAM" id="SSF52540">
    <property type="entry name" value="P-loop containing nucleoside triphosphate hydrolases"/>
    <property type="match status" value="1"/>
</dbReference>
<reference evidence="7" key="1">
    <citation type="submission" date="2022-05" db="EMBL/GenBank/DDBJ databases">
        <title>The Musa troglodytarum L. genome provides insights into the mechanism of non-climacteric behaviour and enrichment of carotenoids.</title>
        <authorList>
            <person name="Wang J."/>
        </authorList>
    </citation>
    <scope>NUCLEOTIDE SEQUENCE</scope>
    <source>
        <tissue evidence="7">Leaf</tissue>
    </source>
</reference>
<dbReference type="Gene3D" id="1.10.8.430">
    <property type="entry name" value="Helical domain of apoptotic protease-activating factors"/>
    <property type="match status" value="1"/>
</dbReference>
<dbReference type="Gene3D" id="3.40.50.300">
    <property type="entry name" value="P-loop containing nucleotide triphosphate hydrolases"/>
    <property type="match status" value="1"/>
</dbReference>
<feature type="region of interest" description="Disordered" evidence="3">
    <location>
        <begin position="24"/>
        <end position="50"/>
    </location>
</feature>
<dbReference type="Pfam" id="PF23559">
    <property type="entry name" value="WHD_DRP"/>
    <property type="match status" value="1"/>
</dbReference>
<dbReference type="PANTHER" id="PTHR36766:SF40">
    <property type="entry name" value="DISEASE RESISTANCE PROTEIN RGA3"/>
    <property type="match status" value="1"/>
</dbReference>
<gene>
    <name evidence="7" type="ORF">MUK42_24985</name>
</gene>
<keyword evidence="2" id="KW-0611">Plant defense</keyword>
<dbReference type="GO" id="GO:0043531">
    <property type="term" value="F:ADP binding"/>
    <property type="evidence" value="ECO:0007669"/>
    <property type="project" value="InterPro"/>
</dbReference>
<dbReference type="EMBL" id="CP097502">
    <property type="protein sequence ID" value="URD72188.1"/>
    <property type="molecule type" value="Genomic_DNA"/>
</dbReference>
<protein>
    <submittedName>
        <fullName evidence="7">NB-ARC domain</fullName>
    </submittedName>
</protein>
<dbReference type="Pfam" id="PF00931">
    <property type="entry name" value="NB-ARC"/>
    <property type="match status" value="1"/>
</dbReference>
<dbReference type="Gene3D" id="3.80.10.10">
    <property type="entry name" value="Ribonuclease Inhibitor"/>
    <property type="match status" value="1"/>
</dbReference>
<dbReference type="InterPro" id="IPR055414">
    <property type="entry name" value="LRR_R13L4/SHOC2-like"/>
</dbReference>
<evidence type="ECO:0000256" key="1">
    <source>
        <dbReference type="ARBA" id="ARBA00022737"/>
    </source>
</evidence>
<dbReference type="GO" id="GO:0002758">
    <property type="term" value="P:innate immune response-activating signaling pathway"/>
    <property type="evidence" value="ECO:0007669"/>
    <property type="project" value="UniProtKB-ARBA"/>
</dbReference>
<dbReference type="PANTHER" id="PTHR36766">
    <property type="entry name" value="PLANT BROAD-SPECTRUM MILDEW RESISTANCE PROTEIN RPW8"/>
    <property type="match status" value="1"/>
</dbReference>
<dbReference type="OrthoDB" id="775811at2759"/>
<keyword evidence="8" id="KW-1185">Reference proteome</keyword>
<feature type="domain" description="Disease resistance protein winged helix" evidence="5">
    <location>
        <begin position="309"/>
        <end position="373"/>
    </location>
</feature>
<evidence type="ECO:0000313" key="8">
    <source>
        <dbReference type="Proteomes" id="UP001055439"/>
    </source>
</evidence>
<evidence type="ECO:0000256" key="3">
    <source>
        <dbReference type="SAM" id="MobiDB-lite"/>
    </source>
</evidence>
<keyword evidence="1" id="KW-0677">Repeat</keyword>
<evidence type="ECO:0000313" key="7">
    <source>
        <dbReference type="EMBL" id="URD72188.1"/>
    </source>
</evidence>
<dbReference type="Proteomes" id="UP001055439">
    <property type="component" value="Chromosome 1"/>
</dbReference>
<dbReference type="InterPro" id="IPR002182">
    <property type="entry name" value="NB-ARC"/>
</dbReference>
<dbReference type="Pfam" id="PF23598">
    <property type="entry name" value="LRR_14"/>
    <property type="match status" value="1"/>
</dbReference>
<dbReference type="InterPro" id="IPR058922">
    <property type="entry name" value="WHD_DRP"/>
</dbReference>
<dbReference type="InterPro" id="IPR036388">
    <property type="entry name" value="WH-like_DNA-bd_sf"/>
</dbReference>
<organism evidence="7 8">
    <name type="scientific">Musa troglodytarum</name>
    <name type="common">fe'i banana</name>
    <dbReference type="NCBI Taxonomy" id="320322"/>
    <lineage>
        <taxon>Eukaryota</taxon>
        <taxon>Viridiplantae</taxon>
        <taxon>Streptophyta</taxon>
        <taxon>Embryophyta</taxon>
        <taxon>Tracheophyta</taxon>
        <taxon>Spermatophyta</taxon>
        <taxon>Magnoliopsida</taxon>
        <taxon>Liliopsida</taxon>
        <taxon>Zingiberales</taxon>
        <taxon>Musaceae</taxon>
        <taxon>Musa</taxon>
    </lineage>
</organism>
<dbReference type="PRINTS" id="PR00364">
    <property type="entry name" value="DISEASERSIST"/>
</dbReference>
<dbReference type="GO" id="GO:0009626">
    <property type="term" value="P:plant-type hypersensitive response"/>
    <property type="evidence" value="ECO:0007669"/>
    <property type="project" value="UniProtKB-ARBA"/>
</dbReference>
<dbReference type="InterPro" id="IPR027417">
    <property type="entry name" value="P-loop_NTPase"/>
</dbReference>
<dbReference type="Gene3D" id="1.10.10.10">
    <property type="entry name" value="Winged helix-like DNA-binding domain superfamily/Winged helix DNA-binding domain"/>
    <property type="match status" value="1"/>
</dbReference>
<sequence length="672" mass="76338">MAHQIMEIRKKLDEMAKVRDNLQLRELTDGTSRPENLRRPPTSSLVDESNVFGREEDRDEIIRFLSLPRGTCRSFPSSASGVSGRRPLAQIVYNDARVTNHFDLKMWVFVSCNYNVVRLTNSMVEAATKKKSDLTDLNMLQETLVEELRGKRFLLILDDVWNEVRANWDRTRLPLNAGRSGSKVVITTRIKRVAQIMGTVPPYHLKRLSKDACWTLFSRSAFAGGEFAGNHKLQAIGKEIVSKLDGIPLAAKTIGSMLFARPDEVDWQKILKSEFWELPTNENDILPPLKLSYQTLPSHLKQCFSYCSIFQKGYEFDKDKLVKIWMGQGFLEHQGTKQVEDTGAEYFDELLGRSLFQNSKDGYVMHDMIQALAQYVSADECFIARDCRLQGIPGKVRHLSLTSEDSLPISLEALFGFKSLRTLVTLYGFNSSVIQIPPDLFLHLKYLRVLDFSDSFLEELPETIGNLVHLRYLDLTATAIARLPESISKLYSLQTLRLRDCFSLKGLPEGITNLINLRHLEEDSRLISSVAGIGKLTCLQELPIFKIHQQIGHRISELKDMTEIRGSLCILNMENVADAEEARQARLSYKQHLQKLQLEWNAHSAGSFRDEDILECLQPHESLKELHIEGYNGGRFPSWVGDPVFSSYENVLALLQMQPPPTSGTTALPYSP</sequence>
<evidence type="ECO:0000259" key="6">
    <source>
        <dbReference type="Pfam" id="PF23598"/>
    </source>
</evidence>
<dbReference type="AlphaFoldDB" id="A0A9E7E824"/>
<dbReference type="FunFam" id="1.10.10.10:FF:000322">
    <property type="entry name" value="Probable disease resistance protein At1g63360"/>
    <property type="match status" value="1"/>
</dbReference>
<name>A0A9E7E824_9LILI</name>
<evidence type="ECO:0000259" key="4">
    <source>
        <dbReference type="Pfam" id="PF00931"/>
    </source>
</evidence>
<dbReference type="SUPFAM" id="SSF52058">
    <property type="entry name" value="L domain-like"/>
    <property type="match status" value="1"/>
</dbReference>
<proteinExistence type="predicted"/>